<organism evidence="12 13">
    <name type="scientific">Penicillium frequentans</name>
    <dbReference type="NCBI Taxonomy" id="3151616"/>
    <lineage>
        <taxon>Eukaryota</taxon>
        <taxon>Fungi</taxon>
        <taxon>Dikarya</taxon>
        <taxon>Ascomycota</taxon>
        <taxon>Pezizomycotina</taxon>
        <taxon>Eurotiomycetes</taxon>
        <taxon>Eurotiomycetidae</taxon>
        <taxon>Eurotiales</taxon>
        <taxon>Aspergillaceae</taxon>
        <taxon>Penicillium</taxon>
    </lineage>
</organism>
<dbReference type="Gene3D" id="3.40.47.10">
    <property type="match status" value="1"/>
</dbReference>
<dbReference type="InterPro" id="IPR020841">
    <property type="entry name" value="PKS_Beta-ketoAc_synthase_dom"/>
</dbReference>
<dbReference type="InterPro" id="IPR013217">
    <property type="entry name" value="Methyltransf_12"/>
</dbReference>
<dbReference type="InterPro" id="IPR006162">
    <property type="entry name" value="Ppantetheine_attach_site"/>
</dbReference>
<proteinExistence type="predicted"/>
<dbReference type="GO" id="GO:0030639">
    <property type="term" value="P:polyketide biosynthetic process"/>
    <property type="evidence" value="ECO:0007669"/>
    <property type="project" value="UniProtKB-ARBA"/>
</dbReference>
<dbReference type="Gene3D" id="3.40.366.10">
    <property type="entry name" value="Malonyl-Coenzyme A Acyl Carrier Protein, domain 2"/>
    <property type="match status" value="2"/>
</dbReference>
<evidence type="ECO:0000256" key="1">
    <source>
        <dbReference type="ARBA" id="ARBA00022450"/>
    </source>
</evidence>
<dbReference type="PROSITE" id="PS52019">
    <property type="entry name" value="PKS_MFAS_DH"/>
    <property type="match status" value="1"/>
</dbReference>
<dbReference type="SUPFAM" id="SSF55048">
    <property type="entry name" value="Probable ACP-binding domain of malonyl-CoA ACP transacylase"/>
    <property type="match status" value="1"/>
</dbReference>
<keyword evidence="3" id="KW-0808">Transferase</keyword>
<dbReference type="Proteomes" id="UP001220324">
    <property type="component" value="Unassembled WGS sequence"/>
</dbReference>
<dbReference type="Gene3D" id="1.10.1200.10">
    <property type="entry name" value="ACP-like"/>
    <property type="match status" value="1"/>
</dbReference>
<dbReference type="Pfam" id="PF00698">
    <property type="entry name" value="Acyl_transf_1"/>
    <property type="match status" value="1"/>
</dbReference>
<dbReference type="InterPro" id="IPR014043">
    <property type="entry name" value="Acyl_transferase_dom"/>
</dbReference>
<dbReference type="Pfam" id="PF08242">
    <property type="entry name" value="Methyltransf_12"/>
    <property type="match status" value="1"/>
</dbReference>
<evidence type="ECO:0000256" key="4">
    <source>
        <dbReference type="ARBA" id="ARBA00022857"/>
    </source>
</evidence>
<dbReference type="Pfam" id="PF00550">
    <property type="entry name" value="PP-binding"/>
    <property type="match status" value="1"/>
</dbReference>
<evidence type="ECO:0000256" key="8">
    <source>
        <dbReference type="SAM" id="MobiDB-lite"/>
    </source>
</evidence>
<sequence length="2542" mass="278454">MNPREASRKTVLVFGPQALAFSQDSFQNLRAAITTSPALGWVFNAIAELPDYFEKVSTEFAQVKVVPGQQLLKALSDWLVTGDLTGLTVSPYVLNTVLTPITVLSQLAAYARYADLCEPSWEGSHTLECTETAGFCTGLLAALTVSLSDNNAEFAQNGATVLRLAMLIGAVVDAQESADGESTSVSAVWRTSNGLEALEKILQDSSDAYISVRYDEDRATVTTSRYNLAGLVSKASLAGITMKEIGLSGSFHSEKHRGFLEPLGHFCDSNPAFRLPTASELKIPCRRDITETGENIMTGKLSDIALEALLVKQSQWWKTFLSFCSLGKEAATIITLGPERCTPPSLLHRVPPGFQFIHLADVPTHSDSSHLIRSPAEPDNDIAVIGMSCKVSGADDLDEFWDILCKGQSQHTEVPKSRFTFETSFRDFDPEKKWYGNFIKDYNAFDNRFFKKSPREAASMDPQQRLLLEVAYQAVEQSGYFQSKAPSPDVGCYIGTCAVDYENNVGCHAPNAFSSTGNLRGFIAGKVSHLTPHVQALQLPCIKLATQFSVASAGPLLLGGVNMISQPLAYQNLAGASFLSPTGQCKPFCAHADGYCRGEGVAAVFLKRKSAAIADGDQIFGIISSTAVSQNQNCTPIFVPNAPSLSDLFRKVLSKAHLEPRQISYIEAHGTGTAVGDPAEYDSISQVFAMAKRAKVLELGSVKGLVGHTESTSGLVSLIKVLLMMHENSIPPQASFRTMNPHIKASSSVAISTSRKPWSDDFKAALINNYGASGSNASMIVTEPLIQSAAGSEVAGDIKYPFWLSALDDKSLHAKVSKLRAFLVSKTRNVSTQTVSFNLSRQSNRQLNRAILISCSTIQDLNEKLTGDQLIVDRSSPRPVVLCFGGQVSTFVGLDRSILENTTVFRSHLNECDKACRSLGLGSIYPDIFKRSAIEDTVKLQLCLFAIQYASAKSWIDCGIQPSALVGHSFGELTALCISEAISLEDTVKMIAGRARVVRDQWGLEKGAMMAVEADLDQVTGLVQTSESLSIACYNGPRSFTIAGTAQAIDDAAQTISSDAKYSSMRVKKLNVTNAFHSILVEGLKVSLEHMASGLQFRKPVIPVEFATEQESHRTLSPKFVADHMRNPVYFNHAIQRLSKKYPSSVWLEIGSNSTVTNMANRAIGPSSGSSAPQIFLPMNITTDNSTTHLTSTTIGLWKAGLNVDFWQHHRSQTSRYPVLLLPPYQFEKSKHWLDLQVQPKAVASILGVVKDQSLWAFEGYQDPKQQSARFRINTDSKLYKDLLNGHTIAKTAPICPATVEVDIAIEALMSLHGEFKDGILQPQILNVSNHAPICFDSSRILRLDFTAIDNNTKTPLEWTWKFISEVPGKGSSTTVHVEGQINFCSVDDARFQMEFGRYERLVNHQRCLDVLYGNDDSDDILQGSSIYRMFDDVVQYGDQYQGLQRLVGRNTRNESAGRVVKKFKNETWLDAHLSDCFSQVGGIWVNCMTNRALGDMYIANGFEKWVRSPKQRNIDSRPDFWDVLACHEKRGSNAFLTDIFIFDPRNGTLSEVILGINYAKVSKASMSKLLSRLTTDMATKGLINTPADTTTSTHDPQPTLQIVDSGAQESNIPSGPNIDITPRVRAIIAELSGLEVVEIKDDANLPDMGIDSLMCMELAREIEVAFSCTMPTEVLMEVDTFHALVQSVESILGIEPGVASADDSTDSCAGSGDETAQTSGIQTPLESAEEKIPYLNGVNGISSGLKKPALELPSSVVLEAFVECKALTDHFIEEFGCNDYLETVMPTQTQMCIALTLDAFAELGCDLRVAKPGQALERVDHVPLLNGLANYLYNMLEKESGLIKLDGTQVIRTAVPAPTIASSEHLRVLLRDAPDHSYPHKLTHFAGSRLAEVLSGRSDGIKVIFGSEEGRELASGLYADSPLNKLSYTQMQDFVRRLVSRLPADGTPLKILELGAGTGGTTKWVVPLLTELGIPVEYTFSDLAPSFVAAARKRFGKEYPFMKFQMVDVEREPPAELINSQHMVLASNAVHATHSLTRSLGNIRKTLRPDGFMMILEMTRTIYWVDMIFGLLEGWWLFDDGRKHAIAHQSRWEQDLYAVGYSHVDWTDGNHPESTIQRIILAMNGNGEGGIPSAAEVEARQCMVDAFVEKYTLGFSAPASAQKPNAPQNDLCILVTGATGSLGSHIVDYLSHLPQVKTVVCLNRKSASDAHVRQVQALESRGINSTEISKVEVIDTDSSKPLLGLQPETYDELAAKITHIIHNAWPMSGTRPLKGFEGQFKVMRNLIDLASAAGSAHGSVVGFQFISSIAVVGHHSSTRKSHHLVPEERILTAASVLPNGYGDAKWVCERMLDETLHRCPQHFTAMAVRLGQIAGSRTSGYWNHMEHFTFMVQSSQTLRVFPNLEGVMSWTPVNDVAAALGELLLQNTSPYPIYHIDNPVRQPWSEMAPVLANSIGAELIPFQEWVERVRSYPGPVEKENPAMKLIDFFDHDYTRMSCGGLLLDTSLACKHSKALRNVGPVEASVAQKYVDAWKAAGFLKP</sequence>
<dbReference type="Gene3D" id="3.30.70.3290">
    <property type="match status" value="1"/>
</dbReference>
<dbReference type="Pfam" id="PF07993">
    <property type="entry name" value="NAD_binding_4"/>
    <property type="match status" value="1"/>
</dbReference>
<dbReference type="InterPro" id="IPR020806">
    <property type="entry name" value="PKS_PP-bd"/>
</dbReference>
<dbReference type="PROSITE" id="PS50075">
    <property type="entry name" value="CARRIER"/>
    <property type="match status" value="1"/>
</dbReference>
<dbReference type="InterPro" id="IPR050444">
    <property type="entry name" value="Polyketide_Synthase"/>
</dbReference>
<dbReference type="GO" id="GO:0016746">
    <property type="term" value="F:acyltransferase activity"/>
    <property type="evidence" value="ECO:0007669"/>
    <property type="project" value="UniProtKB-KW"/>
</dbReference>
<dbReference type="InterPro" id="IPR014031">
    <property type="entry name" value="Ketoacyl_synth_C"/>
</dbReference>
<feature type="region of interest" description="C-terminal hotdog fold" evidence="7">
    <location>
        <begin position="1419"/>
        <end position="1568"/>
    </location>
</feature>
<feature type="domain" description="Carrier" evidence="9">
    <location>
        <begin position="1619"/>
        <end position="1693"/>
    </location>
</feature>
<dbReference type="Gene3D" id="3.10.129.110">
    <property type="entry name" value="Polyketide synthase dehydratase"/>
    <property type="match status" value="1"/>
</dbReference>
<dbReference type="InterPro" id="IPR009081">
    <property type="entry name" value="PP-bd_ACP"/>
</dbReference>
<evidence type="ECO:0000313" key="12">
    <source>
        <dbReference type="EMBL" id="KAJ5538115.1"/>
    </source>
</evidence>
<protein>
    <submittedName>
        <fullName evidence="12">Polyketide synthase</fullName>
    </submittedName>
</protein>
<dbReference type="InterPro" id="IPR001227">
    <property type="entry name" value="Ac_transferase_dom_sf"/>
</dbReference>
<dbReference type="Pfam" id="PF00109">
    <property type="entry name" value="ketoacyl-synt"/>
    <property type="match status" value="2"/>
</dbReference>
<feature type="active site" description="Proton acceptor; for dehydratase activity" evidence="7">
    <location>
        <position position="1287"/>
    </location>
</feature>
<dbReference type="InterPro" id="IPR016035">
    <property type="entry name" value="Acyl_Trfase/lysoPLipase"/>
</dbReference>
<evidence type="ECO:0000313" key="13">
    <source>
        <dbReference type="Proteomes" id="UP001220324"/>
    </source>
</evidence>
<feature type="domain" description="PKS/mFAS DH" evidence="11">
    <location>
        <begin position="1252"/>
        <end position="1568"/>
    </location>
</feature>
<dbReference type="InterPro" id="IPR032088">
    <property type="entry name" value="SAT"/>
</dbReference>
<feature type="region of interest" description="N-terminal hotdog fold" evidence="7">
    <location>
        <begin position="1252"/>
        <end position="1389"/>
    </location>
</feature>
<keyword evidence="13" id="KW-1185">Reference proteome</keyword>
<dbReference type="InterPro" id="IPR049900">
    <property type="entry name" value="PKS_mFAS_DH"/>
</dbReference>
<dbReference type="InterPro" id="IPR041068">
    <property type="entry name" value="HTH_51"/>
</dbReference>
<feature type="active site" description="Proton donor; for dehydratase activity" evidence="7">
    <location>
        <position position="1476"/>
    </location>
</feature>
<keyword evidence="6" id="KW-0012">Acyltransferase</keyword>
<keyword evidence="5" id="KW-0511">Multifunctional enzyme</keyword>
<keyword evidence="2" id="KW-0597">Phosphoprotein</keyword>
<evidence type="ECO:0000256" key="7">
    <source>
        <dbReference type="PROSITE-ProRule" id="PRU01363"/>
    </source>
</evidence>
<dbReference type="SUPFAM" id="SSF53901">
    <property type="entry name" value="Thiolase-like"/>
    <property type="match status" value="2"/>
</dbReference>
<dbReference type="PROSITE" id="PS00012">
    <property type="entry name" value="PHOSPHOPANTETHEINE"/>
    <property type="match status" value="1"/>
</dbReference>
<dbReference type="CDD" id="cd02440">
    <property type="entry name" value="AdoMet_MTases"/>
    <property type="match status" value="1"/>
</dbReference>
<dbReference type="Pfam" id="PF02801">
    <property type="entry name" value="Ketoacyl-synt_C"/>
    <property type="match status" value="1"/>
</dbReference>
<dbReference type="InterPro" id="IPR036291">
    <property type="entry name" value="NAD(P)-bd_dom_sf"/>
</dbReference>
<dbReference type="SUPFAM" id="SSF53335">
    <property type="entry name" value="S-adenosyl-L-methionine-dependent methyltransferases"/>
    <property type="match status" value="1"/>
</dbReference>
<dbReference type="CDD" id="cd00833">
    <property type="entry name" value="PKS"/>
    <property type="match status" value="1"/>
</dbReference>
<reference evidence="12 13" key="1">
    <citation type="journal article" date="2023" name="IMA Fungus">
        <title>Comparative genomic study of the Penicillium genus elucidates a diverse pangenome and 15 lateral gene transfer events.</title>
        <authorList>
            <person name="Petersen C."/>
            <person name="Sorensen T."/>
            <person name="Nielsen M.R."/>
            <person name="Sondergaard T.E."/>
            <person name="Sorensen J.L."/>
            <person name="Fitzpatrick D.A."/>
            <person name="Frisvad J.C."/>
            <person name="Nielsen K.L."/>
        </authorList>
    </citation>
    <scope>NUCLEOTIDE SEQUENCE [LARGE SCALE GENOMIC DNA]</scope>
    <source>
        <strain evidence="12 13">IBT 35679</strain>
    </source>
</reference>
<dbReference type="InterPro" id="IPR029063">
    <property type="entry name" value="SAM-dependent_MTases_sf"/>
</dbReference>
<evidence type="ECO:0000259" key="11">
    <source>
        <dbReference type="PROSITE" id="PS52019"/>
    </source>
</evidence>
<gene>
    <name evidence="12" type="ORF">N7494_007594</name>
</gene>
<feature type="compositionally biased region" description="Polar residues" evidence="8">
    <location>
        <begin position="1715"/>
        <end position="1725"/>
    </location>
</feature>
<keyword evidence="1" id="KW-0596">Phosphopantetheine</keyword>
<dbReference type="GO" id="GO:0031177">
    <property type="term" value="F:phosphopantetheine binding"/>
    <property type="evidence" value="ECO:0007669"/>
    <property type="project" value="InterPro"/>
</dbReference>
<dbReference type="InterPro" id="IPR036736">
    <property type="entry name" value="ACP-like_sf"/>
</dbReference>
<dbReference type="SMART" id="SM00825">
    <property type="entry name" value="PKS_KS"/>
    <property type="match status" value="1"/>
</dbReference>
<dbReference type="InterPro" id="IPR013120">
    <property type="entry name" value="FAR_NAD-bd"/>
</dbReference>
<accession>A0AAD6CSU8</accession>
<dbReference type="InterPro" id="IPR042104">
    <property type="entry name" value="PKS_dehydratase_sf"/>
</dbReference>
<dbReference type="SUPFAM" id="SSF51735">
    <property type="entry name" value="NAD(P)-binding Rossmann-fold domains"/>
    <property type="match status" value="1"/>
</dbReference>
<dbReference type="InterPro" id="IPR014030">
    <property type="entry name" value="Ketoacyl_synth_N"/>
</dbReference>
<evidence type="ECO:0000259" key="10">
    <source>
        <dbReference type="PROSITE" id="PS52004"/>
    </source>
</evidence>
<dbReference type="SMART" id="SM00827">
    <property type="entry name" value="PKS_AT"/>
    <property type="match status" value="1"/>
</dbReference>
<keyword evidence="4" id="KW-0521">NADP</keyword>
<evidence type="ECO:0000256" key="6">
    <source>
        <dbReference type="ARBA" id="ARBA00023315"/>
    </source>
</evidence>
<dbReference type="Pfam" id="PF18558">
    <property type="entry name" value="HTH_51"/>
    <property type="match status" value="1"/>
</dbReference>
<dbReference type="PANTHER" id="PTHR45681">
    <property type="entry name" value="POLYKETIDE SYNTHASE 44-RELATED"/>
    <property type="match status" value="1"/>
</dbReference>
<feature type="region of interest" description="Disordered" evidence="8">
    <location>
        <begin position="1703"/>
        <end position="1725"/>
    </location>
</feature>
<evidence type="ECO:0000256" key="5">
    <source>
        <dbReference type="ARBA" id="ARBA00023268"/>
    </source>
</evidence>
<feature type="domain" description="Ketosynthase family 3 (KS3)" evidence="10">
    <location>
        <begin position="379"/>
        <end position="783"/>
    </location>
</feature>
<dbReference type="EMBL" id="JAQIZZ010000006">
    <property type="protein sequence ID" value="KAJ5538115.1"/>
    <property type="molecule type" value="Genomic_DNA"/>
</dbReference>
<dbReference type="PANTHER" id="PTHR45681:SF6">
    <property type="entry name" value="POLYKETIDE SYNTHASE 37"/>
    <property type="match status" value="1"/>
</dbReference>
<dbReference type="InterPro" id="IPR016039">
    <property type="entry name" value="Thiolase-like"/>
</dbReference>
<dbReference type="Gene3D" id="3.40.50.720">
    <property type="entry name" value="NAD(P)-binding Rossmann-like Domain"/>
    <property type="match status" value="1"/>
</dbReference>
<evidence type="ECO:0000256" key="2">
    <source>
        <dbReference type="ARBA" id="ARBA00022553"/>
    </source>
</evidence>
<dbReference type="SMART" id="SM00823">
    <property type="entry name" value="PKS_PP"/>
    <property type="match status" value="1"/>
</dbReference>
<comment type="caution">
    <text evidence="12">The sequence shown here is derived from an EMBL/GenBank/DDBJ whole genome shotgun (WGS) entry which is preliminary data.</text>
</comment>
<dbReference type="PROSITE" id="PS52004">
    <property type="entry name" value="KS3_2"/>
    <property type="match status" value="1"/>
</dbReference>
<dbReference type="Gene3D" id="3.40.50.150">
    <property type="entry name" value="Vaccinia Virus protein VP39"/>
    <property type="match status" value="1"/>
</dbReference>
<dbReference type="InterPro" id="IPR016036">
    <property type="entry name" value="Malonyl_transacylase_ACP-bd"/>
</dbReference>
<dbReference type="Pfam" id="PF16073">
    <property type="entry name" value="SAT"/>
    <property type="match status" value="1"/>
</dbReference>
<dbReference type="SUPFAM" id="SSF47336">
    <property type="entry name" value="ACP-like"/>
    <property type="match status" value="1"/>
</dbReference>
<evidence type="ECO:0000259" key="9">
    <source>
        <dbReference type="PROSITE" id="PS50075"/>
    </source>
</evidence>
<dbReference type="SUPFAM" id="SSF52151">
    <property type="entry name" value="FabD/lysophospholipase-like"/>
    <property type="match status" value="1"/>
</dbReference>
<name>A0AAD6CSU8_9EURO</name>
<evidence type="ECO:0000256" key="3">
    <source>
        <dbReference type="ARBA" id="ARBA00022679"/>
    </source>
</evidence>